<evidence type="ECO:0000256" key="6">
    <source>
        <dbReference type="ARBA" id="ARBA00023242"/>
    </source>
</evidence>
<dbReference type="InterPro" id="IPR033389">
    <property type="entry name" value="AUX/IAA_dom"/>
</dbReference>
<dbReference type="Proteomes" id="UP000426265">
    <property type="component" value="Unassembled WGS sequence"/>
</dbReference>
<keyword evidence="6" id="KW-0539">Nucleus</keyword>
<dbReference type="PROSITE" id="PS50863">
    <property type="entry name" value="B3"/>
    <property type="match status" value="1"/>
</dbReference>
<proteinExistence type="inferred from homology"/>
<dbReference type="InterPro" id="IPR053793">
    <property type="entry name" value="PB1-like"/>
</dbReference>
<dbReference type="GO" id="GO:0009734">
    <property type="term" value="P:auxin-activated signaling pathway"/>
    <property type="evidence" value="ECO:0007669"/>
    <property type="project" value="UniProtKB-KW"/>
</dbReference>
<evidence type="ECO:0000256" key="5">
    <source>
        <dbReference type="ARBA" id="ARBA00023163"/>
    </source>
</evidence>
<name>A0A654EFW1_ARATH</name>
<accession>A0A654EFW1</accession>
<evidence type="ECO:0000256" key="2">
    <source>
        <dbReference type="ARBA" id="ARBA00007853"/>
    </source>
</evidence>
<dbReference type="InterPro" id="IPR003340">
    <property type="entry name" value="B3_DNA-bd"/>
</dbReference>
<dbReference type="SMART" id="SM01019">
    <property type="entry name" value="B3"/>
    <property type="match status" value="1"/>
</dbReference>
<dbReference type="PANTHER" id="PTHR31384">
    <property type="entry name" value="AUXIN RESPONSE FACTOR 4-RELATED"/>
    <property type="match status" value="1"/>
</dbReference>
<dbReference type="SUPFAM" id="SSF101936">
    <property type="entry name" value="DNA-binding pseudobarrel domain"/>
    <property type="match status" value="1"/>
</dbReference>
<dbReference type="InterPro" id="IPR015300">
    <property type="entry name" value="DNA-bd_pseudobarrel_sf"/>
</dbReference>
<dbReference type="Gene3D" id="2.40.330.10">
    <property type="entry name" value="DNA-binding pseudobarrel domain"/>
    <property type="match status" value="1"/>
</dbReference>
<evidence type="ECO:0000259" key="9">
    <source>
        <dbReference type="PROSITE" id="PS51745"/>
    </source>
</evidence>
<dbReference type="GO" id="GO:0005634">
    <property type="term" value="C:nucleus"/>
    <property type="evidence" value="ECO:0007669"/>
    <property type="project" value="UniProtKB-SubCell"/>
</dbReference>
<dbReference type="EMBL" id="CACRSJ010000104">
    <property type="protein sequence ID" value="VYS47964.1"/>
    <property type="molecule type" value="Genomic_DNA"/>
</dbReference>
<reference evidence="10 11" key="1">
    <citation type="submission" date="2019-11" db="EMBL/GenBank/DDBJ databases">
        <authorList>
            <person name="Jiao W.-B."/>
            <person name="Schneeberger K."/>
        </authorList>
    </citation>
    <scope>NUCLEOTIDE SEQUENCE [LARGE SCALE GENOMIC DNA]</scope>
    <source>
        <strain evidence="11">cv. An-1</strain>
    </source>
</reference>
<evidence type="ECO:0000256" key="4">
    <source>
        <dbReference type="ARBA" id="ARBA00023125"/>
    </source>
</evidence>
<organism evidence="10 11">
    <name type="scientific">Arabidopsis thaliana</name>
    <name type="common">Mouse-ear cress</name>
    <dbReference type="NCBI Taxonomy" id="3702"/>
    <lineage>
        <taxon>Eukaryota</taxon>
        <taxon>Viridiplantae</taxon>
        <taxon>Streptophyta</taxon>
        <taxon>Embryophyta</taxon>
        <taxon>Tracheophyta</taxon>
        <taxon>Spermatophyta</taxon>
        <taxon>Magnoliopsida</taxon>
        <taxon>eudicotyledons</taxon>
        <taxon>Gunneridae</taxon>
        <taxon>Pentapetalae</taxon>
        <taxon>rosids</taxon>
        <taxon>malvids</taxon>
        <taxon>Brassicales</taxon>
        <taxon>Brassicaceae</taxon>
        <taxon>Camelineae</taxon>
        <taxon>Arabidopsis</taxon>
    </lineage>
</organism>
<gene>
    <name evidence="10" type="ORF">AN1_LOCUS3448</name>
</gene>
<evidence type="ECO:0000256" key="7">
    <source>
        <dbReference type="ARBA" id="ARBA00023294"/>
    </source>
</evidence>
<dbReference type="InterPro" id="IPR044835">
    <property type="entry name" value="ARF_plant"/>
</dbReference>
<dbReference type="CDD" id="cd10017">
    <property type="entry name" value="B3_DNA"/>
    <property type="match status" value="1"/>
</dbReference>
<sequence length="485" mass="55338">MENNGEMNAQPELSGIIDITKTYMYEKLWNICDGPLCVLPKPGEKVYYFPQGHIELIENSTRDELDHIRPIFDLPSKLRCRVVAIDRKVDKNTDEVYAQISLMHDTTDMSQPISTQNLVAKDLHGQEWSFKHVFRGTPQRHMFTSGGGWSVFATTKRLIAGDIFVLLRGENGELRVGIRRAKHQQGHIPSSVQWDELSPFLRPNKVSPWDIEHLIPSSDISQSSLKKKKHWRQLNEIGATSSNLWTCQEIGQRSMNSPISVPEFSYPNAVEDSKFPSGLLLNHSLLAIPNENYNSDQMIQPRKEDITTEATTSCLLFGVDLTKVSKSKDSICPIESCKKSEISKLSQDKKFDQTQPLRSPKEVQSTELNFTRSRIKVHMQGVAIGRAVDLTAMHGYNQLIQKLEELFDLKDELRTRNQWEIVFTDNEGAEMLVGDDPWPEFCNMAKRIFICSKEEIKKMKLKNKFFQPESKALTSSDVPPNVTDN</sequence>
<keyword evidence="3" id="KW-0805">Transcription regulation</keyword>
<dbReference type="SUPFAM" id="SSF54277">
    <property type="entry name" value="CAD &amp; PB1 domains"/>
    <property type="match status" value="1"/>
</dbReference>
<dbReference type="PANTHER" id="PTHR31384:SF164">
    <property type="entry name" value="AUXIN RESPONSE FACTOR 12-RELATED"/>
    <property type="match status" value="1"/>
</dbReference>
<evidence type="ECO:0000313" key="11">
    <source>
        <dbReference type="Proteomes" id="UP000426265"/>
    </source>
</evidence>
<evidence type="ECO:0000259" key="8">
    <source>
        <dbReference type="PROSITE" id="PS50863"/>
    </source>
</evidence>
<protein>
    <submittedName>
        <fullName evidence="10">Uncharacterized protein</fullName>
    </submittedName>
</protein>
<evidence type="ECO:0000256" key="3">
    <source>
        <dbReference type="ARBA" id="ARBA00023015"/>
    </source>
</evidence>
<dbReference type="AlphaFoldDB" id="A0A654EFW1"/>
<keyword evidence="7" id="KW-0927">Auxin signaling pathway</keyword>
<feature type="domain" description="PB1" evidence="9">
    <location>
        <begin position="372"/>
        <end position="464"/>
    </location>
</feature>
<dbReference type="GO" id="GO:0006355">
    <property type="term" value="P:regulation of DNA-templated transcription"/>
    <property type="evidence" value="ECO:0007669"/>
    <property type="project" value="InterPro"/>
</dbReference>
<keyword evidence="5" id="KW-0804">Transcription</keyword>
<dbReference type="Gene3D" id="3.10.20.90">
    <property type="entry name" value="Phosphatidylinositol 3-kinase Catalytic Subunit, Chain A, domain 1"/>
    <property type="match status" value="1"/>
</dbReference>
<dbReference type="ExpressionAtlas" id="A0A654EFW1">
    <property type="expression patterns" value="differential"/>
</dbReference>
<dbReference type="Pfam" id="PF02362">
    <property type="entry name" value="B3"/>
    <property type="match status" value="1"/>
</dbReference>
<dbReference type="Pfam" id="PF02309">
    <property type="entry name" value="AUX_IAA"/>
    <property type="match status" value="1"/>
</dbReference>
<feature type="domain" description="TF-B3" evidence="8">
    <location>
        <begin position="85"/>
        <end position="182"/>
    </location>
</feature>
<keyword evidence="4" id="KW-0238">DNA-binding</keyword>
<dbReference type="GO" id="GO:0003677">
    <property type="term" value="F:DNA binding"/>
    <property type="evidence" value="ECO:0007669"/>
    <property type="project" value="UniProtKB-KW"/>
</dbReference>
<dbReference type="PROSITE" id="PS51745">
    <property type="entry name" value="PB1"/>
    <property type="match status" value="1"/>
</dbReference>
<comment type="similarity">
    <text evidence="2">Belongs to the ARF family.</text>
</comment>
<evidence type="ECO:0000256" key="1">
    <source>
        <dbReference type="ARBA" id="ARBA00004123"/>
    </source>
</evidence>
<evidence type="ECO:0000313" key="10">
    <source>
        <dbReference type="EMBL" id="VYS47964.1"/>
    </source>
</evidence>
<comment type="subcellular location">
    <subcellularLocation>
        <location evidence="1">Nucleus</location>
    </subcellularLocation>
</comment>